<feature type="region of interest" description="Disordered" evidence="1">
    <location>
        <begin position="92"/>
        <end position="135"/>
    </location>
</feature>
<proteinExistence type="predicted"/>
<feature type="region of interest" description="Disordered" evidence="1">
    <location>
        <begin position="63"/>
        <end position="82"/>
    </location>
</feature>
<evidence type="ECO:0000313" key="2">
    <source>
        <dbReference type="EMBL" id="EDV48735.1"/>
    </source>
</evidence>
<sequence>MQCKEDEVRTPFGCSKLPFLPHRDSNRVPMHHSSLYRDQVVYSNYGSARGVYQEKIKIEKEKRAPYSGPPISGHNIPRKNYILPGRLLRSGRKCRPYETPGKDGQCQHKKGKKGNYKHGNHVYGLQLRHRHDAKG</sequence>
<dbReference type="HOGENOM" id="CLU_106011_0_0_1"/>
<reference evidence="2 3" key="1">
    <citation type="journal article" date="2007" name="Nature">
        <title>Evolution of genes and genomes on the Drosophila phylogeny.</title>
        <authorList>
            <consortium name="Drosophila 12 Genomes Consortium"/>
            <person name="Clark A.G."/>
            <person name="Eisen M.B."/>
            <person name="Smith D.R."/>
            <person name="Bergman C.M."/>
            <person name="Oliver B."/>
            <person name="Markow T.A."/>
            <person name="Kaufman T.C."/>
            <person name="Kellis M."/>
            <person name="Gelbart W."/>
            <person name="Iyer V.N."/>
            <person name="Pollard D.A."/>
            <person name="Sackton T.B."/>
            <person name="Larracuente A.M."/>
            <person name="Singh N.D."/>
            <person name="Abad J.P."/>
            <person name="Abt D.N."/>
            <person name="Adryan B."/>
            <person name="Aguade M."/>
            <person name="Akashi H."/>
            <person name="Anderson W.W."/>
            <person name="Aquadro C.F."/>
            <person name="Ardell D.H."/>
            <person name="Arguello R."/>
            <person name="Artieri C.G."/>
            <person name="Barbash D.A."/>
            <person name="Barker D."/>
            <person name="Barsanti P."/>
            <person name="Batterham P."/>
            <person name="Batzoglou S."/>
            <person name="Begun D."/>
            <person name="Bhutkar A."/>
            <person name="Blanco E."/>
            <person name="Bosak S.A."/>
            <person name="Bradley R.K."/>
            <person name="Brand A.D."/>
            <person name="Brent M.R."/>
            <person name="Brooks A.N."/>
            <person name="Brown R.H."/>
            <person name="Butlin R.K."/>
            <person name="Caggese C."/>
            <person name="Calvi B.R."/>
            <person name="Bernardo de Carvalho A."/>
            <person name="Caspi A."/>
            <person name="Castrezana S."/>
            <person name="Celniker S.E."/>
            <person name="Chang J.L."/>
            <person name="Chapple C."/>
            <person name="Chatterji S."/>
            <person name="Chinwalla A."/>
            <person name="Civetta A."/>
            <person name="Clifton S.W."/>
            <person name="Comeron J.M."/>
            <person name="Costello J.C."/>
            <person name="Coyne J.A."/>
            <person name="Daub J."/>
            <person name="David R.G."/>
            <person name="Delcher A.L."/>
            <person name="Delehaunty K."/>
            <person name="Do C.B."/>
            <person name="Ebling H."/>
            <person name="Edwards K."/>
            <person name="Eickbush T."/>
            <person name="Evans J.D."/>
            <person name="Filipski A."/>
            <person name="Findeiss S."/>
            <person name="Freyhult E."/>
            <person name="Fulton L."/>
            <person name="Fulton R."/>
            <person name="Garcia A.C."/>
            <person name="Gardiner A."/>
            <person name="Garfield D.A."/>
            <person name="Garvin B.E."/>
            <person name="Gibson G."/>
            <person name="Gilbert D."/>
            <person name="Gnerre S."/>
            <person name="Godfrey J."/>
            <person name="Good R."/>
            <person name="Gotea V."/>
            <person name="Gravely B."/>
            <person name="Greenberg A.J."/>
            <person name="Griffiths-Jones S."/>
            <person name="Gross S."/>
            <person name="Guigo R."/>
            <person name="Gustafson E.A."/>
            <person name="Haerty W."/>
            <person name="Hahn M.W."/>
            <person name="Halligan D.L."/>
            <person name="Halpern A.L."/>
            <person name="Halter G.M."/>
            <person name="Han M.V."/>
            <person name="Heger A."/>
            <person name="Hillier L."/>
            <person name="Hinrichs A.S."/>
            <person name="Holmes I."/>
            <person name="Hoskins R.A."/>
            <person name="Hubisz M.J."/>
            <person name="Hultmark D."/>
            <person name="Huntley M.A."/>
            <person name="Jaffe D.B."/>
            <person name="Jagadeeshan S."/>
            <person name="Jeck W.R."/>
            <person name="Johnson J."/>
            <person name="Jones C.D."/>
            <person name="Jordan W.C."/>
            <person name="Karpen G.H."/>
            <person name="Kataoka E."/>
            <person name="Keightley P.D."/>
            <person name="Kheradpour P."/>
            <person name="Kirkness E.F."/>
            <person name="Koerich L.B."/>
            <person name="Kristiansen K."/>
            <person name="Kudrna D."/>
            <person name="Kulathinal R.J."/>
            <person name="Kumar S."/>
            <person name="Kwok R."/>
            <person name="Lander E."/>
            <person name="Langley C.H."/>
            <person name="Lapoint R."/>
            <person name="Lazzaro B.P."/>
            <person name="Lee S.J."/>
            <person name="Levesque L."/>
            <person name="Li R."/>
            <person name="Lin C.F."/>
            <person name="Lin M.F."/>
            <person name="Lindblad-Toh K."/>
            <person name="Llopart A."/>
            <person name="Long M."/>
            <person name="Low L."/>
            <person name="Lozovsky E."/>
            <person name="Lu J."/>
            <person name="Luo M."/>
            <person name="Machado C.A."/>
            <person name="Makalowski W."/>
            <person name="Marzo M."/>
            <person name="Matsuda M."/>
            <person name="Matzkin L."/>
            <person name="McAllister B."/>
            <person name="McBride C.S."/>
            <person name="McKernan B."/>
            <person name="McKernan K."/>
            <person name="Mendez-Lago M."/>
            <person name="Minx P."/>
            <person name="Mollenhauer M.U."/>
            <person name="Montooth K."/>
            <person name="Mount S.M."/>
            <person name="Mu X."/>
            <person name="Myers E."/>
            <person name="Negre B."/>
            <person name="Newfeld S."/>
            <person name="Nielsen R."/>
            <person name="Noor M.A."/>
            <person name="O'Grady P."/>
            <person name="Pachter L."/>
            <person name="Papaceit M."/>
            <person name="Parisi M.J."/>
            <person name="Parisi M."/>
            <person name="Parts L."/>
            <person name="Pedersen J.S."/>
            <person name="Pesole G."/>
            <person name="Phillippy A.M."/>
            <person name="Ponting C.P."/>
            <person name="Pop M."/>
            <person name="Porcelli D."/>
            <person name="Powell J.R."/>
            <person name="Prohaska S."/>
            <person name="Pruitt K."/>
            <person name="Puig M."/>
            <person name="Quesneville H."/>
            <person name="Ram K.R."/>
            <person name="Rand D."/>
            <person name="Rasmussen M.D."/>
            <person name="Reed L.K."/>
            <person name="Reenan R."/>
            <person name="Reily A."/>
            <person name="Remington K.A."/>
            <person name="Rieger T.T."/>
            <person name="Ritchie M.G."/>
            <person name="Robin C."/>
            <person name="Rogers Y.H."/>
            <person name="Rohde C."/>
            <person name="Rozas J."/>
            <person name="Rubenfield M.J."/>
            <person name="Ruiz A."/>
            <person name="Russo S."/>
            <person name="Salzberg S.L."/>
            <person name="Sanchez-Gracia A."/>
            <person name="Saranga D.J."/>
            <person name="Sato H."/>
            <person name="Schaeffer S.W."/>
            <person name="Schatz M.C."/>
            <person name="Schlenke T."/>
            <person name="Schwartz R."/>
            <person name="Segarra C."/>
            <person name="Singh R.S."/>
            <person name="Sirot L."/>
            <person name="Sirota M."/>
            <person name="Sisneros N.B."/>
            <person name="Smith C.D."/>
            <person name="Smith T.F."/>
            <person name="Spieth J."/>
            <person name="Stage D.E."/>
            <person name="Stark A."/>
            <person name="Stephan W."/>
            <person name="Strausberg R.L."/>
            <person name="Strempel S."/>
            <person name="Sturgill D."/>
            <person name="Sutton G."/>
            <person name="Sutton G.G."/>
            <person name="Tao W."/>
            <person name="Teichmann S."/>
            <person name="Tobari Y.N."/>
            <person name="Tomimura Y."/>
            <person name="Tsolas J.M."/>
            <person name="Valente V.L."/>
            <person name="Venter E."/>
            <person name="Venter J.C."/>
            <person name="Vicario S."/>
            <person name="Vieira F.G."/>
            <person name="Vilella A.J."/>
            <person name="Villasante A."/>
            <person name="Walenz B."/>
            <person name="Wang J."/>
            <person name="Wasserman M."/>
            <person name="Watts T."/>
            <person name="Wilson D."/>
            <person name="Wilson R.K."/>
            <person name="Wing R.A."/>
            <person name="Wolfner M.F."/>
            <person name="Wong A."/>
            <person name="Wong G.K."/>
            <person name="Wu C.I."/>
            <person name="Wu G."/>
            <person name="Yamamoto D."/>
            <person name="Yang H.P."/>
            <person name="Yang S.P."/>
            <person name="Yorke J.A."/>
            <person name="Yoshida K."/>
            <person name="Zdobnov E."/>
            <person name="Zhang P."/>
            <person name="Zhang Y."/>
            <person name="Zimin A.V."/>
            <person name="Baldwin J."/>
            <person name="Abdouelleil A."/>
            <person name="Abdulkadir J."/>
            <person name="Abebe A."/>
            <person name="Abera B."/>
            <person name="Abreu J."/>
            <person name="Acer S.C."/>
            <person name="Aftuck L."/>
            <person name="Alexander A."/>
            <person name="An P."/>
            <person name="Anderson E."/>
            <person name="Anderson S."/>
            <person name="Arachi H."/>
            <person name="Azer M."/>
            <person name="Bachantsang P."/>
            <person name="Barry A."/>
            <person name="Bayul T."/>
            <person name="Berlin A."/>
            <person name="Bessette D."/>
            <person name="Bloom T."/>
            <person name="Blye J."/>
            <person name="Boguslavskiy L."/>
            <person name="Bonnet C."/>
            <person name="Boukhgalter B."/>
            <person name="Bourzgui I."/>
            <person name="Brown A."/>
            <person name="Cahill P."/>
            <person name="Channer S."/>
            <person name="Cheshatsang Y."/>
            <person name="Chuda L."/>
            <person name="Citroen M."/>
            <person name="Collymore A."/>
            <person name="Cooke P."/>
            <person name="Costello M."/>
            <person name="D'Aco K."/>
            <person name="Daza R."/>
            <person name="De Haan G."/>
            <person name="DeGray S."/>
            <person name="DeMaso C."/>
            <person name="Dhargay N."/>
            <person name="Dooley K."/>
            <person name="Dooley E."/>
            <person name="Doricent M."/>
            <person name="Dorje P."/>
            <person name="Dorjee K."/>
            <person name="Dupes A."/>
            <person name="Elong R."/>
            <person name="Falk J."/>
            <person name="Farina A."/>
            <person name="Faro S."/>
            <person name="Ferguson D."/>
            <person name="Fisher S."/>
            <person name="Foley C.D."/>
            <person name="Franke A."/>
            <person name="Friedrich D."/>
            <person name="Gadbois L."/>
            <person name="Gearin G."/>
            <person name="Gearin C.R."/>
            <person name="Giannoukos G."/>
            <person name="Goode T."/>
            <person name="Graham J."/>
            <person name="Grandbois E."/>
            <person name="Grewal S."/>
            <person name="Gyaltsen K."/>
            <person name="Hafez N."/>
            <person name="Hagos B."/>
            <person name="Hall J."/>
            <person name="Henson C."/>
            <person name="Hollinger A."/>
            <person name="Honan T."/>
            <person name="Huard M.D."/>
            <person name="Hughes L."/>
            <person name="Hurhula B."/>
            <person name="Husby M.E."/>
            <person name="Kamat A."/>
            <person name="Kanga B."/>
            <person name="Kashin S."/>
            <person name="Khazanovich D."/>
            <person name="Kisner P."/>
            <person name="Lance K."/>
            <person name="Lara M."/>
            <person name="Lee W."/>
            <person name="Lennon N."/>
            <person name="Letendre F."/>
            <person name="LeVine R."/>
            <person name="Lipovsky A."/>
            <person name="Liu X."/>
            <person name="Liu J."/>
            <person name="Liu S."/>
            <person name="Lokyitsang T."/>
            <person name="Lokyitsang Y."/>
            <person name="Lubonja R."/>
            <person name="Lui A."/>
            <person name="MacDonald P."/>
            <person name="Magnisalis V."/>
            <person name="Maru K."/>
            <person name="Matthews C."/>
            <person name="McCusker W."/>
            <person name="McDonough S."/>
            <person name="Mehta T."/>
            <person name="Meldrim J."/>
            <person name="Meneus L."/>
            <person name="Mihai O."/>
            <person name="Mihalev A."/>
            <person name="Mihova T."/>
            <person name="Mittelman R."/>
            <person name="Mlenga V."/>
            <person name="Montmayeur A."/>
            <person name="Mulrain L."/>
            <person name="Navidi A."/>
            <person name="Naylor J."/>
            <person name="Negash T."/>
            <person name="Nguyen T."/>
            <person name="Nguyen N."/>
            <person name="Nicol R."/>
            <person name="Norbu C."/>
            <person name="Norbu N."/>
            <person name="Novod N."/>
            <person name="O'Neill B."/>
            <person name="Osman S."/>
            <person name="Markiewicz E."/>
            <person name="Oyono O.L."/>
            <person name="Patti C."/>
            <person name="Phunkhang P."/>
            <person name="Pierre F."/>
            <person name="Priest M."/>
            <person name="Raghuraman S."/>
            <person name="Rege F."/>
            <person name="Reyes R."/>
            <person name="Rise C."/>
            <person name="Rogov P."/>
            <person name="Ross K."/>
            <person name="Ryan E."/>
            <person name="Settipalli S."/>
            <person name="Shea T."/>
            <person name="Sherpa N."/>
            <person name="Shi L."/>
            <person name="Shih D."/>
            <person name="Sparrow T."/>
            <person name="Spaulding J."/>
            <person name="Stalker J."/>
            <person name="Stange-Thomann N."/>
            <person name="Stavropoulos S."/>
            <person name="Stone C."/>
            <person name="Strader C."/>
            <person name="Tesfaye S."/>
            <person name="Thomson T."/>
            <person name="Thoulutsang Y."/>
            <person name="Thoulutsang D."/>
            <person name="Topham K."/>
            <person name="Topping I."/>
            <person name="Tsamla T."/>
            <person name="Vassiliev H."/>
            <person name="Vo A."/>
            <person name="Wangchuk T."/>
            <person name="Wangdi T."/>
            <person name="Weiand M."/>
            <person name="Wilkinson J."/>
            <person name="Wilson A."/>
            <person name="Yadav S."/>
            <person name="Young G."/>
            <person name="Yu Q."/>
            <person name="Zembek L."/>
            <person name="Zhong D."/>
            <person name="Zimmer A."/>
            <person name="Zwirko Z."/>
            <person name="Jaffe D.B."/>
            <person name="Alvarez P."/>
            <person name="Brockman W."/>
            <person name="Butler J."/>
            <person name="Chin C."/>
            <person name="Gnerre S."/>
            <person name="Grabherr M."/>
            <person name="Kleber M."/>
            <person name="Mauceli E."/>
            <person name="MacCallum I."/>
        </authorList>
    </citation>
    <scope>NUCLEOTIDE SEQUENCE [LARGE SCALE GENOMIC DNA]</scope>
    <source>
        <strain evidence="2 3">TSC#14021-0224.01</strain>
    </source>
</reference>
<organism evidence="2 3">
    <name type="scientific">Drosophila erecta</name>
    <name type="common">Fruit fly</name>
    <dbReference type="NCBI Taxonomy" id="7220"/>
    <lineage>
        <taxon>Eukaryota</taxon>
        <taxon>Metazoa</taxon>
        <taxon>Ecdysozoa</taxon>
        <taxon>Arthropoda</taxon>
        <taxon>Hexapoda</taxon>
        <taxon>Insecta</taxon>
        <taxon>Pterygota</taxon>
        <taxon>Neoptera</taxon>
        <taxon>Endopterygota</taxon>
        <taxon>Diptera</taxon>
        <taxon>Brachycera</taxon>
        <taxon>Muscomorpha</taxon>
        <taxon>Ephydroidea</taxon>
        <taxon>Drosophilidae</taxon>
        <taxon>Drosophila</taxon>
        <taxon>Sophophora</taxon>
    </lineage>
</organism>
<keyword evidence="3" id="KW-1185">Reference proteome</keyword>
<dbReference type="Proteomes" id="UP000008711">
    <property type="component" value="Unassembled WGS sequence"/>
</dbReference>
<reference evidence="2 3" key="2">
    <citation type="journal article" date="2008" name="Bioinformatics">
        <title>Assembly reconciliation.</title>
        <authorList>
            <person name="Zimin A.V."/>
            <person name="Smith D.R."/>
            <person name="Sutton G."/>
            <person name="Yorke J.A."/>
        </authorList>
    </citation>
    <scope>NUCLEOTIDE SEQUENCE [LARGE SCALE GENOMIC DNA]</scope>
    <source>
        <strain evidence="2 3">TSC#14021-0224.01</strain>
    </source>
</reference>
<name>B3P3F5_DROER</name>
<feature type="compositionally biased region" description="Basic residues" evidence="1">
    <location>
        <begin position="107"/>
        <end position="120"/>
    </location>
</feature>
<protein>
    <submittedName>
        <fullName evidence="2">GG22137</fullName>
    </submittedName>
</protein>
<dbReference type="AlphaFoldDB" id="B3P3F5"/>
<evidence type="ECO:0000313" key="3">
    <source>
        <dbReference type="Proteomes" id="UP000008711"/>
    </source>
</evidence>
<dbReference type="PhylomeDB" id="B3P3F5"/>
<evidence type="ECO:0000256" key="1">
    <source>
        <dbReference type="SAM" id="MobiDB-lite"/>
    </source>
</evidence>
<dbReference type="OrthoDB" id="7864247at2759"/>
<dbReference type="KEGG" id="der:6552077"/>
<gene>
    <name evidence="2" type="primary">Dere\GG22137</name>
    <name evidence="2" type="ORF">Dere_GG22137</name>
</gene>
<dbReference type="EMBL" id="CH954181">
    <property type="protein sequence ID" value="EDV48735.1"/>
    <property type="molecule type" value="Genomic_DNA"/>
</dbReference>
<accession>B3P3F5</accession>